<dbReference type="Proteomes" id="UP000076727">
    <property type="component" value="Unassembled WGS sequence"/>
</dbReference>
<dbReference type="SMART" id="SM00360">
    <property type="entry name" value="RRM"/>
    <property type="match status" value="3"/>
</dbReference>
<dbReference type="OrthoDB" id="2786002at2759"/>
<dbReference type="InterPro" id="IPR035979">
    <property type="entry name" value="RBD_domain_sf"/>
</dbReference>
<gene>
    <name evidence="6" type="ORF">DAEQUDRAFT_731852</name>
</gene>
<feature type="domain" description="RRM" evidence="5">
    <location>
        <begin position="334"/>
        <end position="422"/>
    </location>
</feature>
<proteinExistence type="predicted"/>
<keyword evidence="7" id="KW-1185">Reference proteome</keyword>
<dbReference type="InterPro" id="IPR000504">
    <property type="entry name" value="RRM_dom"/>
</dbReference>
<dbReference type="EMBL" id="KV429112">
    <property type="protein sequence ID" value="KZT65118.1"/>
    <property type="molecule type" value="Genomic_DNA"/>
</dbReference>
<evidence type="ECO:0000256" key="3">
    <source>
        <dbReference type="PROSITE-ProRule" id="PRU00176"/>
    </source>
</evidence>
<sequence>MLRTGKVLVTDICATLLRSQRHRNVMHEWKCQTSSAFITLPQRRCVQTQTAESTVTAISTVDSDPSTGGWTPTAFGAQSKVRDTFGLSLVYLPGPRLQGALSKDEDEEDEERIPDKDAAVDDEGNAAGKTLLITRLPQSATVEDVTNLLEKFGECVVRMHVSPSGGNRGFTHITFRRLRDAQAVLREHNAEPFHIGEQQLRVLYGHGNTTSQATLFERPKTHRTLWVSNMPYTTTDKELHSLFSRYGIVRNVRVSRAEGTQAEYAHIDFEFSEDASSALLATWYQPFVLRGRRLWVAPARAETGHPTSVPLRSPEEDRRYVDEDGPHPIYPPSRCLWVGGLRNRVRNRDVRKMFERYGKPLSIHIVRLRHAGAGAYAHVEFATKKVAMRIMARHMREPFKMSYYIKGDFVDHKFAMVEYAAPLVKDNEPYYKLFTPFVQGDEMDIRALFGPHARNIRKIEFHSRPVVDPSGRGAFIEFATTFQATAAKEALAKTKFNNKNTLILVYAKNPQSRTQTLKISPPVIPMPPEFSYSQSQLGAAVSS</sequence>
<evidence type="ECO:0000256" key="4">
    <source>
        <dbReference type="SAM" id="MobiDB-lite"/>
    </source>
</evidence>
<evidence type="ECO:0000256" key="2">
    <source>
        <dbReference type="ARBA" id="ARBA00022884"/>
    </source>
</evidence>
<dbReference type="PROSITE" id="PS50102">
    <property type="entry name" value="RRM"/>
    <property type="match status" value="3"/>
</dbReference>
<dbReference type="PRINTS" id="PR00961">
    <property type="entry name" value="HUDSXLRNA"/>
</dbReference>
<feature type="domain" description="RRM" evidence="5">
    <location>
        <begin position="223"/>
        <end position="301"/>
    </location>
</feature>
<dbReference type="Gene3D" id="3.30.70.330">
    <property type="match status" value="4"/>
</dbReference>
<evidence type="ECO:0000259" key="5">
    <source>
        <dbReference type="PROSITE" id="PS50102"/>
    </source>
</evidence>
<dbReference type="SUPFAM" id="SSF54928">
    <property type="entry name" value="RNA-binding domain, RBD"/>
    <property type="match status" value="3"/>
</dbReference>
<keyword evidence="1" id="KW-0677">Repeat</keyword>
<organism evidence="6 7">
    <name type="scientific">Daedalea quercina L-15889</name>
    <dbReference type="NCBI Taxonomy" id="1314783"/>
    <lineage>
        <taxon>Eukaryota</taxon>
        <taxon>Fungi</taxon>
        <taxon>Dikarya</taxon>
        <taxon>Basidiomycota</taxon>
        <taxon>Agaricomycotina</taxon>
        <taxon>Agaricomycetes</taxon>
        <taxon>Polyporales</taxon>
        <taxon>Fomitopsis</taxon>
    </lineage>
</organism>
<dbReference type="InterPro" id="IPR002343">
    <property type="entry name" value="Hud_Sxl_RNA"/>
</dbReference>
<dbReference type="InterPro" id="IPR012677">
    <property type="entry name" value="Nucleotide-bd_a/b_plait_sf"/>
</dbReference>
<reference evidence="6 7" key="1">
    <citation type="journal article" date="2016" name="Mol. Biol. Evol.">
        <title>Comparative Genomics of Early-Diverging Mushroom-Forming Fungi Provides Insights into the Origins of Lignocellulose Decay Capabilities.</title>
        <authorList>
            <person name="Nagy L.G."/>
            <person name="Riley R."/>
            <person name="Tritt A."/>
            <person name="Adam C."/>
            <person name="Daum C."/>
            <person name="Floudas D."/>
            <person name="Sun H."/>
            <person name="Yadav J.S."/>
            <person name="Pangilinan J."/>
            <person name="Larsson K.H."/>
            <person name="Matsuura K."/>
            <person name="Barry K."/>
            <person name="Labutti K."/>
            <person name="Kuo R."/>
            <person name="Ohm R.A."/>
            <person name="Bhattacharya S.S."/>
            <person name="Shirouzu T."/>
            <person name="Yoshinaga Y."/>
            <person name="Martin F.M."/>
            <person name="Grigoriev I.V."/>
            <person name="Hibbett D.S."/>
        </authorList>
    </citation>
    <scope>NUCLEOTIDE SEQUENCE [LARGE SCALE GENOMIC DNA]</scope>
    <source>
        <strain evidence="6 7">L-15889</strain>
    </source>
</reference>
<protein>
    <recommendedName>
        <fullName evidence="5">RRM domain-containing protein</fullName>
    </recommendedName>
</protein>
<feature type="domain" description="RRM" evidence="5">
    <location>
        <begin position="129"/>
        <end position="207"/>
    </location>
</feature>
<dbReference type="GO" id="GO:0003723">
    <property type="term" value="F:RNA binding"/>
    <property type="evidence" value="ECO:0007669"/>
    <property type="project" value="UniProtKB-UniRule"/>
</dbReference>
<evidence type="ECO:0000313" key="6">
    <source>
        <dbReference type="EMBL" id="KZT65118.1"/>
    </source>
</evidence>
<evidence type="ECO:0000256" key="1">
    <source>
        <dbReference type="ARBA" id="ARBA00022737"/>
    </source>
</evidence>
<dbReference type="GO" id="GO:1990904">
    <property type="term" value="C:ribonucleoprotein complex"/>
    <property type="evidence" value="ECO:0007669"/>
    <property type="project" value="InterPro"/>
</dbReference>
<dbReference type="STRING" id="1314783.A0A165M1E1"/>
<keyword evidence="2 3" id="KW-0694">RNA-binding</keyword>
<accession>A0A165M1E1</accession>
<dbReference type="PANTHER" id="PTHR23189">
    <property type="entry name" value="RNA RECOGNITION MOTIF-CONTAINING"/>
    <property type="match status" value="1"/>
</dbReference>
<feature type="region of interest" description="Disordered" evidence="4">
    <location>
        <begin position="98"/>
        <end position="124"/>
    </location>
</feature>
<name>A0A165M1E1_9APHY</name>
<dbReference type="Pfam" id="PF00076">
    <property type="entry name" value="RRM_1"/>
    <property type="match status" value="3"/>
</dbReference>
<dbReference type="AlphaFoldDB" id="A0A165M1E1"/>
<evidence type="ECO:0000313" key="7">
    <source>
        <dbReference type="Proteomes" id="UP000076727"/>
    </source>
</evidence>
<dbReference type="CDD" id="cd00590">
    <property type="entry name" value="RRM_SF"/>
    <property type="match status" value="3"/>
</dbReference>